<feature type="region of interest" description="Disordered" evidence="1">
    <location>
        <begin position="246"/>
        <end position="284"/>
    </location>
</feature>
<proteinExistence type="predicted"/>
<dbReference type="KEGG" id="lenr:94172805"/>
<dbReference type="GO" id="GO:0000460">
    <property type="term" value="P:maturation of 5.8S rRNA"/>
    <property type="evidence" value="ECO:0007669"/>
    <property type="project" value="TreeGrafter"/>
</dbReference>
<evidence type="ECO:0000256" key="1">
    <source>
        <dbReference type="SAM" id="MobiDB-lite"/>
    </source>
</evidence>
<dbReference type="AlphaFoldDB" id="A0A836H0E8"/>
<dbReference type="GO" id="GO:0004519">
    <property type="term" value="F:endonuclease activity"/>
    <property type="evidence" value="ECO:0007669"/>
    <property type="project" value="InterPro"/>
</dbReference>
<organism evidence="2 3">
    <name type="scientific">Leishmania enriettii</name>
    <dbReference type="NCBI Taxonomy" id="5663"/>
    <lineage>
        <taxon>Eukaryota</taxon>
        <taxon>Discoba</taxon>
        <taxon>Euglenozoa</taxon>
        <taxon>Kinetoplastea</taxon>
        <taxon>Metakinetoplastina</taxon>
        <taxon>Trypanosomatida</taxon>
        <taxon>Trypanosomatidae</taxon>
        <taxon>Leishmaniinae</taxon>
        <taxon>Leishmania</taxon>
    </lineage>
</organism>
<evidence type="ECO:0008006" key="4">
    <source>
        <dbReference type="Google" id="ProtNLM"/>
    </source>
</evidence>
<dbReference type="EMBL" id="JAFHKP010000016">
    <property type="protein sequence ID" value="KAG5482469.1"/>
    <property type="molecule type" value="Genomic_DNA"/>
</dbReference>
<gene>
    <name evidence="2" type="ORF">CUR178_05608</name>
</gene>
<protein>
    <recommendedName>
        <fullName evidence="4">Las1-like</fullName>
    </recommendedName>
</protein>
<evidence type="ECO:0000313" key="3">
    <source>
        <dbReference type="Proteomes" id="UP000674179"/>
    </source>
</evidence>
<accession>A0A836H0E8</accession>
<dbReference type="GO" id="GO:0090730">
    <property type="term" value="C:Las1 complex"/>
    <property type="evidence" value="ECO:0007669"/>
    <property type="project" value="InterPro"/>
</dbReference>
<feature type="compositionally biased region" description="Low complexity" evidence="1">
    <location>
        <begin position="328"/>
        <end position="340"/>
    </location>
</feature>
<dbReference type="Proteomes" id="UP000674179">
    <property type="component" value="Chromosome 16"/>
</dbReference>
<dbReference type="InterPro" id="IPR007174">
    <property type="entry name" value="Las1"/>
</dbReference>
<dbReference type="OrthoDB" id="10263222at2759"/>
<dbReference type="GO" id="GO:0030687">
    <property type="term" value="C:preribosome, large subunit precursor"/>
    <property type="evidence" value="ECO:0007669"/>
    <property type="project" value="TreeGrafter"/>
</dbReference>
<dbReference type="GeneID" id="94172805"/>
<keyword evidence="3" id="KW-1185">Reference proteome</keyword>
<sequence>MRRSHADEARCRQALAERRFRGHRIRCGLEELSDLDAPKKRKERKDDAATVAESFHALPTERAAPGTASAPALTRAAPAIFSTVFGEGWKEWAEVRRALFDMTATTTAKRSALETIQLWRQRARKERKLPAYVESTEVLLDAMLQDEEDALKDGPLRMCYGAAISRVVHVMTGSFASGAADTYRKRASEIGFPEEAVEVRQRVAHGALPLTSELRWVCGLVLQYLFTQYWLEQERQVYLMEQEQRPSSSAAGAPHTVRPRQPMRASAAASGTEAIPSGASPALPSATVDDIRALLRDLESDGDGEGEGARDSGVTGKNDKATTVTSSCACPARAGEAAARLDTSSDASIVTSAGWRLS</sequence>
<dbReference type="PANTHER" id="PTHR15002">
    <property type="entry name" value="RIBOSOMAL BIOGENESIS PROTEIN LAS1L"/>
    <property type="match status" value="1"/>
</dbReference>
<dbReference type="RefSeq" id="XP_067694159.1">
    <property type="nucleotide sequence ID" value="XM_067837295.1"/>
</dbReference>
<evidence type="ECO:0000313" key="2">
    <source>
        <dbReference type="EMBL" id="KAG5482469.1"/>
    </source>
</evidence>
<feature type="region of interest" description="Disordered" evidence="1">
    <location>
        <begin position="36"/>
        <end position="68"/>
    </location>
</feature>
<comment type="caution">
    <text evidence="2">The sequence shown here is derived from an EMBL/GenBank/DDBJ whole genome shotgun (WGS) entry which is preliminary data.</text>
</comment>
<reference evidence="2 3" key="1">
    <citation type="submission" date="2021-02" db="EMBL/GenBank/DDBJ databases">
        <title>Leishmania (Mundinia) enrietti genome sequencing and assembly.</title>
        <authorList>
            <person name="Almutairi H."/>
            <person name="Gatherer D."/>
        </authorList>
    </citation>
    <scope>NUCLEOTIDE SEQUENCE [LARGE SCALE GENOMIC DNA]</scope>
    <source>
        <strain evidence="2">CUR178</strain>
    </source>
</reference>
<name>A0A836H0E8_LEIEN</name>
<dbReference type="PANTHER" id="PTHR15002:SF0">
    <property type="entry name" value="RIBOSOMAL BIOGENESIS PROTEIN LAS1L"/>
    <property type="match status" value="1"/>
</dbReference>
<feature type="compositionally biased region" description="Polar residues" evidence="1">
    <location>
        <begin position="342"/>
        <end position="351"/>
    </location>
</feature>
<feature type="region of interest" description="Disordered" evidence="1">
    <location>
        <begin position="298"/>
        <end position="358"/>
    </location>
</feature>
<dbReference type="GO" id="GO:0000470">
    <property type="term" value="P:maturation of LSU-rRNA"/>
    <property type="evidence" value="ECO:0007669"/>
    <property type="project" value="TreeGrafter"/>
</dbReference>
<dbReference type="Pfam" id="PF04031">
    <property type="entry name" value="Las1"/>
    <property type="match status" value="1"/>
</dbReference>